<dbReference type="Proteomes" id="UP000078512">
    <property type="component" value="Unassembled WGS sequence"/>
</dbReference>
<organism evidence="2 3">
    <name type="scientific">Linnemannia elongata AG-77</name>
    <dbReference type="NCBI Taxonomy" id="1314771"/>
    <lineage>
        <taxon>Eukaryota</taxon>
        <taxon>Fungi</taxon>
        <taxon>Fungi incertae sedis</taxon>
        <taxon>Mucoromycota</taxon>
        <taxon>Mortierellomycotina</taxon>
        <taxon>Mortierellomycetes</taxon>
        <taxon>Mortierellales</taxon>
        <taxon>Mortierellaceae</taxon>
        <taxon>Linnemannia</taxon>
    </lineage>
</organism>
<dbReference type="EMBL" id="KV442068">
    <property type="protein sequence ID" value="OAQ26363.1"/>
    <property type="molecule type" value="Genomic_DNA"/>
</dbReference>
<keyword evidence="3" id="KW-1185">Reference proteome</keyword>
<dbReference type="Pfam" id="PF10163">
    <property type="entry name" value="EnY2"/>
    <property type="match status" value="1"/>
</dbReference>
<keyword evidence="1" id="KW-0813">Transport</keyword>
<keyword evidence="1" id="KW-0509">mRNA transport</keyword>
<keyword evidence="1" id="KW-0804">Transcription</keyword>
<dbReference type="GO" id="GO:0005643">
    <property type="term" value="C:nuclear pore"/>
    <property type="evidence" value="ECO:0007669"/>
    <property type="project" value="UniProtKB-UniRule"/>
</dbReference>
<sequence length="93" mass="10545">MSSNNHLRSNLHRELVASGKRDQLVELLKSRLIESGWRDDLKAYTKERINSKDSAQSVDEIIKDVSPHARATVPDKVKTELLAQISAFVEDNM</sequence>
<reference evidence="2 3" key="1">
    <citation type="submission" date="2016-05" db="EMBL/GenBank/DDBJ databases">
        <title>Genome sequencing reveals origins of a unique bacterial endosymbiosis in the earliest lineages of terrestrial Fungi.</title>
        <authorList>
            <consortium name="DOE Joint Genome Institute"/>
            <person name="Uehling J."/>
            <person name="Gryganskyi A."/>
            <person name="Hameed K."/>
            <person name="Tschaplinski T."/>
            <person name="Misztal P."/>
            <person name="Wu S."/>
            <person name="Desiro A."/>
            <person name="Vande Pol N."/>
            <person name="Du Z.-Y."/>
            <person name="Zienkiewicz A."/>
            <person name="Zienkiewicz K."/>
            <person name="Morin E."/>
            <person name="Tisserant E."/>
            <person name="Splivallo R."/>
            <person name="Hainaut M."/>
            <person name="Henrissat B."/>
            <person name="Ohm R."/>
            <person name="Kuo A."/>
            <person name="Yan J."/>
            <person name="Lipzen A."/>
            <person name="Nolan M."/>
            <person name="Labutti K."/>
            <person name="Barry K."/>
            <person name="Goldstein A."/>
            <person name="Labbe J."/>
            <person name="Schadt C."/>
            <person name="Tuskan G."/>
            <person name="Grigoriev I."/>
            <person name="Martin F."/>
            <person name="Vilgalys R."/>
            <person name="Bonito G."/>
        </authorList>
    </citation>
    <scope>NUCLEOTIDE SEQUENCE [LARGE SCALE GENOMIC DNA]</scope>
    <source>
        <strain evidence="2 3">AG-77</strain>
    </source>
</reference>
<dbReference type="PANTHER" id="PTHR12514">
    <property type="entry name" value="ENHANCER OF YELLOW 2 TRANSCRIPTION FACTOR"/>
    <property type="match status" value="1"/>
</dbReference>
<comment type="similarity">
    <text evidence="1">Belongs to the ENY2 family.</text>
</comment>
<dbReference type="GO" id="GO:0070390">
    <property type="term" value="C:transcription export complex 2"/>
    <property type="evidence" value="ECO:0007669"/>
    <property type="project" value="UniProtKB-UniRule"/>
</dbReference>
<keyword evidence="1" id="KW-0010">Activator</keyword>
<keyword evidence="1" id="KW-0653">Protein transport</keyword>
<accession>A0A197JN19</accession>
<comment type="subcellular location">
    <subcellularLocation>
        <location evidence="1">Nucleus</location>
        <location evidence="1">Nucleoplasm</location>
    </subcellularLocation>
    <subcellularLocation>
        <location evidence="1">Cytoplasm</location>
        <location evidence="1">P-body</location>
    </subcellularLocation>
</comment>
<dbReference type="GO" id="GO:0071819">
    <property type="term" value="C:DUBm complex"/>
    <property type="evidence" value="ECO:0007669"/>
    <property type="project" value="UniProtKB-UniRule"/>
</dbReference>
<keyword evidence="1" id="KW-0805">Transcription regulation</keyword>
<dbReference type="Gene3D" id="1.10.246.140">
    <property type="match status" value="1"/>
</dbReference>
<dbReference type="GO" id="GO:0003713">
    <property type="term" value="F:transcription coactivator activity"/>
    <property type="evidence" value="ECO:0007669"/>
    <property type="project" value="UniProtKB-UniRule"/>
</dbReference>
<keyword evidence="1" id="KW-0963">Cytoplasm</keyword>
<dbReference type="HAMAP" id="MF_03046">
    <property type="entry name" value="ENY2_Sus1"/>
    <property type="match status" value="1"/>
</dbReference>
<keyword evidence="1" id="KW-0156">Chromatin regulator</keyword>
<gene>
    <name evidence="1" type="primary">SUS1</name>
    <name evidence="2" type="ORF">K457DRAFT_22312</name>
</gene>
<dbReference type="OrthoDB" id="6221744at2759"/>
<proteinExistence type="inferred from homology"/>
<dbReference type="InterPro" id="IPR038212">
    <property type="entry name" value="TF_EnY2_sf"/>
</dbReference>
<dbReference type="GO" id="GO:0000932">
    <property type="term" value="C:P-body"/>
    <property type="evidence" value="ECO:0007669"/>
    <property type="project" value="UniProtKB-SubCell"/>
</dbReference>
<dbReference type="InterPro" id="IPR018783">
    <property type="entry name" value="TF_ENY2"/>
</dbReference>
<comment type="subunit">
    <text evidence="1">Component of the nuclear pore complex (NPC)-associated TREX-2 complex (transcription and export complex 2), composed of at least SUS1, SAC3, THP1, SEM1, and CDC31. TREX-2 contains 2 SUS1 chains. The TREX-2 complex interacts with the nucleoporin NUP1. Component of the 1.8 MDa SAGA transcription coactivator-HAT complex. SAGA is built of 5 distinct domains with specialized functions. Within the SAGA complex, SUS1, SGF11, SGF73 and UBP8 form an additional subcomplex of SAGA called the DUB module (deubiquitination module). Interacts directly with THP1, SAC3, SGF11, and with the RNA polymerase II.</text>
</comment>
<protein>
    <recommendedName>
        <fullName evidence="1">Transcription and mRNA export factor SUS1</fullName>
    </recommendedName>
</protein>
<evidence type="ECO:0000313" key="2">
    <source>
        <dbReference type="EMBL" id="OAQ26363.1"/>
    </source>
</evidence>
<keyword evidence="1" id="KW-0539">Nucleus</keyword>
<evidence type="ECO:0000256" key="1">
    <source>
        <dbReference type="HAMAP-Rule" id="MF_03046"/>
    </source>
</evidence>
<dbReference type="GO" id="GO:0006368">
    <property type="term" value="P:transcription elongation by RNA polymerase II"/>
    <property type="evidence" value="ECO:0007669"/>
    <property type="project" value="UniProtKB-UniRule"/>
</dbReference>
<keyword evidence="1" id="KW-0811">Translocation</keyword>
<dbReference type="STRING" id="1314771.A0A197JN19"/>
<dbReference type="GO" id="GO:0015031">
    <property type="term" value="P:protein transport"/>
    <property type="evidence" value="ECO:0007669"/>
    <property type="project" value="UniProtKB-KW"/>
</dbReference>
<comment type="function">
    <text evidence="1">Involved in mRNA export coupled transcription activation by association with both the TREX-2 and the SAGA complexes. At the promoters, SAGA is required for recruitment of the basal transcription machinery. It influences RNA polymerase II transcriptional activity through different activities such as TBP interaction and promoter selectivity, interaction with transcription activators, and chromatin modification through histone acetylation and deubiquitination. Within the SAGA complex, participates to a subcomplex required for deubiquitination of H2B and for the maintenance of steady-state H3 methylation levels. The TREX-2 complex functions in docking export-competent ribonucleoprotein particles (mRNPs) to the nuclear entrance of the nuclear pore complex (nuclear basket). TREX-2 participates in mRNA export and accurate chromatin positioning in the nucleus by tethering genes to the nuclear periphery. May also be involved in cytoplasmic mRNA decay by interaction with components of P-bodies.</text>
</comment>
<name>A0A197JN19_9FUNG</name>
<dbReference type="GO" id="GO:0000124">
    <property type="term" value="C:SAGA complex"/>
    <property type="evidence" value="ECO:0007669"/>
    <property type="project" value="UniProtKB-UniRule"/>
</dbReference>
<dbReference type="GO" id="GO:0006325">
    <property type="term" value="P:chromatin organization"/>
    <property type="evidence" value="ECO:0007669"/>
    <property type="project" value="UniProtKB-KW"/>
</dbReference>
<evidence type="ECO:0000313" key="3">
    <source>
        <dbReference type="Proteomes" id="UP000078512"/>
    </source>
</evidence>
<dbReference type="GO" id="GO:0005654">
    <property type="term" value="C:nucleoplasm"/>
    <property type="evidence" value="ECO:0007669"/>
    <property type="project" value="UniProtKB-SubCell"/>
</dbReference>
<dbReference type="AlphaFoldDB" id="A0A197JN19"/>
<dbReference type="GO" id="GO:0006406">
    <property type="term" value="P:mRNA export from nucleus"/>
    <property type="evidence" value="ECO:0007669"/>
    <property type="project" value="UniProtKB-UniRule"/>
</dbReference>